<keyword evidence="2 3" id="KW-0802">TPR repeat</keyword>
<dbReference type="Proteomes" id="UP000291831">
    <property type="component" value="Unassembled WGS sequence"/>
</dbReference>
<proteinExistence type="predicted"/>
<dbReference type="Pfam" id="PF13432">
    <property type="entry name" value="TPR_16"/>
    <property type="match status" value="1"/>
</dbReference>
<dbReference type="InterPro" id="IPR019734">
    <property type="entry name" value="TPR_rpt"/>
</dbReference>
<sequence length="657" mass="76362">MKREDYEKAFNLTKLVESLHFFYWLLGKDWIHKQTEERDMRHKGDKYYFLCEEEGEHPIIRNWPLISEKYFAKTSEERQIYPIQQLGLIAPAYYIRNAMEIKGFNDRILKANLKHPVGFESFVFECKIASAFYHLGYDIEFLMEKDEPTPDFLIKCAEGDVYIECKKKIFTKKEKDYRTKACKIAKYILYLMDEMQQNLFVEVYSKDTMMDLNTADVANNLKKQIQRNLKSGDFSISKTKIKWHSLLPVNTEEYGGFAVNLTKEPNYLVNMTEVFVNERYGMKYRNPRVVSFYTDASLDRVEPLVSRFKSKCLFSWDEIPGNDNIRLIEYLKEKFGIDWVNTAKIEKIDDITIKLHFEKNYLSLKLNNKKTKLNMKIDDGRKDKLIVKVDNGMLNIYQKDALRQVEIYSHSLIYLEVEQGTKIQDLQEAERQIQQTFNPLAQSYDKRTNGVRYCIFSAIELVEENGMVGEHTASRTIENNYSQVDLPQSFFILGKWFLGNADPKAIINAGVKLSEGRKYKEAISYYEFALKVSPHISEGWNNKGNALNLTGGYSEALECLDIALKISPQYASAWMNKGISLVNLGYIEDALGCFDEAIKINRNFAQAWYNKGLVLFNMGKINESLSCANNAFKINPKYENARNLKETCEENPSGNST</sequence>
<feature type="repeat" description="TPR" evidence="3">
    <location>
        <begin position="605"/>
        <end position="638"/>
    </location>
</feature>
<feature type="repeat" description="TPR" evidence="3">
    <location>
        <begin position="537"/>
        <end position="570"/>
    </location>
</feature>
<accession>A0A8B3S3H1</accession>
<dbReference type="PANTHER" id="PTHR44943:SF4">
    <property type="entry name" value="TPR REPEAT-CONTAINING PROTEIN MJ0798"/>
    <property type="match status" value="1"/>
</dbReference>
<dbReference type="AlphaFoldDB" id="A0A8B3S3H1"/>
<dbReference type="SUPFAM" id="SSF48439">
    <property type="entry name" value="Protein prenylyltransferase"/>
    <property type="match status" value="1"/>
</dbReference>
<evidence type="ECO:0000256" key="3">
    <source>
        <dbReference type="PROSITE-ProRule" id="PRU00339"/>
    </source>
</evidence>
<feature type="repeat" description="TPR" evidence="3">
    <location>
        <begin position="571"/>
        <end position="604"/>
    </location>
</feature>
<dbReference type="InterPro" id="IPR051685">
    <property type="entry name" value="Ycf3/AcsC/BcsC/TPR_MFPF"/>
</dbReference>
<protein>
    <recommendedName>
        <fullName evidence="6">Tetratricopeptide repeat protein</fullName>
    </recommendedName>
</protein>
<dbReference type="EMBL" id="RPGO01000017">
    <property type="protein sequence ID" value="RZB31422.1"/>
    <property type="molecule type" value="Genomic_DNA"/>
</dbReference>
<evidence type="ECO:0000313" key="4">
    <source>
        <dbReference type="EMBL" id="RZB31422.1"/>
    </source>
</evidence>
<dbReference type="InterPro" id="IPR011990">
    <property type="entry name" value="TPR-like_helical_dom_sf"/>
</dbReference>
<comment type="caution">
    <text evidence="4">The sequence shown here is derived from an EMBL/GenBank/DDBJ whole genome shotgun (WGS) entry which is preliminary data.</text>
</comment>
<keyword evidence="1" id="KW-0677">Repeat</keyword>
<dbReference type="Pfam" id="PF00515">
    <property type="entry name" value="TPR_1"/>
    <property type="match status" value="1"/>
</dbReference>
<feature type="repeat" description="TPR" evidence="3">
    <location>
        <begin position="503"/>
        <end position="536"/>
    </location>
</feature>
<gene>
    <name evidence="4" type="ORF">AEth_00752</name>
</gene>
<evidence type="ECO:0000256" key="2">
    <source>
        <dbReference type="ARBA" id="ARBA00022803"/>
    </source>
</evidence>
<evidence type="ECO:0000313" key="5">
    <source>
        <dbReference type="Proteomes" id="UP000291831"/>
    </source>
</evidence>
<name>A0A8B3S3H1_9EURY</name>
<dbReference type="SMART" id="SM00028">
    <property type="entry name" value="TPR"/>
    <property type="match status" value="4"/>
</dbReference>
<dbReference type="PROSITE" id="PS50005">
    <property type="entry name" value="TPR"/>
    <property type="match status" value="4"/>
</dbReference>
<evidence type="ECO:0008006" key="6">
    <source>
        <dbReference type="Google" id="ProtNLM"/>
    </source>
</evidence>
<organism evidence="4 5">
    <name type="scientific">Candidatus Argoarchaeum ethanivorans</name>
    <dbReference type="NCBI Taxonomy" id="2608793"/>
    <lineage>
        <taxon>Archaea</taxon>
        <taxon>Methanobacteriati</taxon>
        <taxon>Methanobacteriota</taxon>
        <taxon>Stenosarchaea group</taxon>
        <taxon>Methanomicrobia</taxon>
        <taxon>Methanosarcinales</taxon>
        <taxon>Methanosarcinales incertae sedis</taxon>
        <taxon>GOM Arc I cluster</taxon>
        <taxon>Candidatus Argoarchaeum</taxon>
    </lineage>
</organism>
<dbReference type="Gene3D" id="1.25.40.10">
    <property type="entry name" value="Tetratricopeptide repeat domain"/>
    <property type="match status" value="2"/>
</dbReference>
<evidence type="ECO:0000256" key="1">
    <source>
        <dbReference type="ARBA" id="ARBA00022737"/>
    </source>
</evidence>
<dbReference type="PANTHER" id="PTHR44943">
    <property type="entry name" value="CELLULOSE SYNTHASE OPERON PROTEIN C"/>
    <property type="match status" value="1"/>
</dbReference>
<reference evidence="5" key="1">
    <citation type="submission" date="2019-01" db="EMBL/GenBank/DDBJ databases">
        <title>Anaerobic oxidation of ethane by archaea from a marine hydrocarbon seep.</title>
        <authorList>
            <person name="Musat F."/>
        </authorList>
    </citation>
    <scope>NUCLEOTIDE SEQUENCE [LARGE SCALE GENOMIC DNA]</scope>
</reference>